<dbReference type="InterPro" id="IPR045337">
    <property type="entry name" value="MmgE_PrpD_C"/>
</dbReference>
<gene>
    <name evidence="5" type="ORF">DNG_09745</name>
</gene>
<dbReference type="SUPFAM" id="SSF54506">
    <property type="entry name" value="Diaminopimelate epimerase-like"/>
    <property type="match status" value="2"/>
</dbReference>
<proteinExistence type="inferred from homology"/>
<dbReference type="GO" id="GO:0016853">
    <property type="term" value="F:isomerase activity"/>
    <property type="evidence" value="ECO:0007669"/>
    <property type="project" value="UniProtKB-KW"/>
</dbReference>
<dbReference type="AlphaFoldDB" id="A0AAE8SZJ7"/>
<dbReference type="InterPro" id="IPR045336">
    <property type="entry name" value="MmgE_PrpD_N"/>
</dbReference>
<feature type="domain" description="MmgE/PrpD N-terminal" evidence="3">
    <location>
        <begin position="416"/>
        <end position="658"/>
    </location>
</feature>
<evidence type="ECO:0000259" key="3">
    <source>
        <dbReference type="Pfam" id="PF03972"/>
    </source>
</evidence>
<dbReference type="PANTHER" id="PTHR43709:SF2">
    <property type="entry name" value="DUF453 DOMAIN PROTEIN (AFU_ORTHOLOGUE AFUA_6G00360)"/>
    <property type="match status" value="1"/>
</dbReference>
<evidence type="ECO:0000313" key="6">
    <source>
        <dbReference type="Proteomes" id="UP001187682"/>
    </source>
</evidence>
<accession>A0AAE8SZJ7</accession>
<dbReference type="Pfam" id="PF03972">
    <property type="entry name" value="MmgE_PrpD_N"/>
    <property type="match status" value="1"/>
</dbReference>
<dbReference type="EMBL" id="ONZQ02000018">
    <property type="protein sequence ID" value="SPO07051.1"/>
    <property type="molecule type" value="Genomic_DNA"/>
</dbReference>
<dbReference type="InterPro" id="IPR042183">
    <property type="entry name" value="MmgE/PrpD_sf_1"/>
</dbReference>
<comment type="caution">
    <text evidence="5">The sequence shown here is derived from an EMBL/GenBank/DDBJ whole genome shotgun (WGS) entry which is preliminary data.</text>
</comment>
<keyword evidence="6" id="KW-1185">Reference proteome</keyword>
<evidence type="ECO:0000259" key="4">
    <source>
        <dbReference type="Pfam" id="PF19305"/>
    </source>
</evidence>
<name>A0AAE8SZJ7_9PEZI</name>
<comment type="similarity">
    <text evidence="1">Belongs to the PrpF family.</text>
</comment>
<dbReference type="Proteomes" id="UP001187682">
    <property type="component" value="Unassembled WGS sequence"/>
</dbReference>
<dbReference type="SUPFAM" id="SSF103378">
    <property type="entry name" value="2-methylcitrate dehydratase PrpD"/>
    <property type="match status" value="1"/>
</dbReference>
<keyword evidence="2" id="KW-0413">Isomerase</keyword>
<feature type="domain" description="MmgE/PrpD C-terminal" evidence="4">
    <location>
        <begin position="680"/>
        <end position="851"/>
    </location>
</feature>
<dbReference type="InterPro" id="IPR036148">
    <property type="entry name" value="MmgE/PrpD_sf"/>
</dbReference>
<dbReference type="PANTHER" id="PTHR43709">
    <property type="entry name" value="ACONITATE ISOMERASE-RELATED"/>
    <property type="match status" value="1"/>
</dbReference>
<dbReference type="InterPro" id="IPR007400">
    <property type="entry name" value="PrpF-like"/>
</dbReference>
<dbReference type="Gene3D" id="3.10.310.10">
    <property type="entry name" value="Diaminopimelate Epimerase, Chain A, domain 1"/>
    <property type="match status" value="2"/>
</dbReference>
<dbReference type="Gene3D" id="1.10.4100.10">
    <property type="entry name" value="2-methylcitrate dehydratase PrpD"/>
    <property type="match status" value="1"/>
</dbReference>
<evidence type="ECO:0000256" key="1">
    <source>
        <dbReference type="ARBA" id="ARBA00007673"/>
    </source>
</evidence>
<dbReference type="Pfam" id="PF04303">
    <property type="entry name" value="PrpF"/>
    <property type="match status" value="1"/>
</dbReference>
<protein>
    <submittedName>
        <fullName evidence="5">Uncharacterized protein</fullName>
    </submittedName>
</protein>
<evidence type="ECO:0000256" key="2">
    <source>
        <dbReference type="ARBA" id="ARBA00023235"/>
    </source>
</evidence>
<dbReference type="Pfam" id="PF19305">
    <property type="entry name" value="MmgE_PrpD_C"/>
    <property type="match status" value="1"/>
</dbReference>
<evidence type="ECO:0000313" key="5">
    <source>
        <dbReference type="EMBL" id="SPO07051.1"/>
    </source>
</evidence>
<dbReference type="GO" id="GO:0016829">
    <property type="term" value="F:lyase activity"/>
    <property type="evidence" value="ECO:0007669"/>
    <property type="project" value="InterPro"/>
</dbReference>
<reference evidence="5" key="1">
    <citation type="submission" date="2018-03" db="EMBL/GenBank/DDBJ databases">
        <authorList>
            <person name="Guldener U."/>
        </authorList>
    </citation>
    <scope>NUCLEOTIDE SEQUENCE</scope>
</reference>
<sequence>MASTTIPAVYYRGGSSKAVFLHEKDIPPAGPARDRLLKRIMGTPDPIQIDGMGGSRVITSKLAIISKSDRPDADVDYTFAQAGISDDSIAYSGNCGNISSAVGPFAISEGLAGDSRSGVSIVDGLETREVRIYNTGTGKVLRSHVPVSAAGSVVEDGNFSIAAVPGTGAPILMDYSKTIGAAHNKGILPTSNVVDVLRLEGREIEATICDVGNITVFISAEDVDLTGSELPDDITGDEEVITRLREVRGRAAQLLSRCTDWRNVDKESPMLPMVAMVSPSPTAQGHVSGRLILDNRCHDSMAGTGAICMAACSRVPGSVVHKLMDEDTLADPTFKICHALGIMPVTVILEQTAGVKYFVEPVFRTLSFVRTARRIMTGSLHIPEGLVDEIGIYMPEAGATPEMEPQDPEETENITEALCSFVATTTFDSIPPLLVPKMVDLLIDHIGVAASASFKSESGDAFLKAIRALNGSDGSATVYAKGKSFSPQYAALLNGAYAHTFDFDDTMAAAVLHPGAAVIPAALAAAEASGATGKTLITAIGVGYEVACRLGRALGMGGYSRGFHNTGTAGIFGAVAAISSIKALPASQVENAFGLAGSKSSGSMQYLHNGSWNKRLHPGFAAHDAFLCVSLAEAGVVGASQSIEGEYGFLHAYSDSANPVDVCKGLGKEWIFTSTSLKPFPGCRMTHTAVEITARVAAEEKGEGLVPERISVRLSPPCYNIVGTPSANKRHPRTVVDAQFSIYYQIAATWMFGCDLGWEVYSDEKMADVRVAELCDRIEVVSDEEVKDLDVRMEFSGVGGNGLRKESMVHPLGEEENPFSSERVQAKFFGLATPVYGSARAEQIVRAVDCLVDTRADDLMKLLE</sequence>
<organism evidence="5 6">
    <name type="scientific">Cephalotrichum gorgonifer</name>
    <dbReference type="NCBI Taxonomy" id="2041049"/>
    <lineage>
        <taxon>Eukaryota</taxon>
        <taxon>Fungi</taxon>
        <taxon>Dikarya</taxon>
        <taxon>Ascomycota</taxon>
        <taxon>Pezizomycotina</taxon>
        <taxon>Sordariomycetes</taxon>
        <taxon>Hypocreomycetidae</taxon>
        <taxon>Microascales</taxon>
        <taxon>Microascaceae</taxon>
        <taxon>Cephalotrichum</taxon>
    </lineage>
</organism>